<dbReference type="CDD" id="cd03788">
    <property type="entry name" value="GT20_TPS"/>
    <property type="match status" value="1"/>
</dbReference>
<reference evidence="2 3" key="1">
    <citation type="journal article" date="2021" name="MBio">
        <title>Poor Competitiveness of Bradyrhizobium in Pigeon Pea Root Colonization in Indian Soils.</title>
        <authorList>
            <person name="Chalasani D."/>
            <person name="Basu A."/>
            <person name="Pullabhotla S.V.S.R.N."/>
            <person name="Jorrin B."/>
            <person name="Neal A.L."/>
            <person name="Poole P.S."/>
            <person name="Podile A.R."/>
            <person name="Tkacz A."/>
        </authorList>
    </citation>
    <scope>NUCLEOTIDE SEQUENCE [LARGE SCALE GENOMIC DNA]</scope>
    <source>
        <strain evidence="2 3">HU12</strain>
    </source>
</reference>
<protein>
    <submittedName>
        <fullName evidence="2">Trehalose-6-phosphate synthase</fullName>
    </submittedName>
</protein>
<dbReference type="Proteomes" id="UP000777440">
    <property type="component" value="Unassembled WGS sequence"/>
</dbReference>
<evidence type="ECO:0000313" key="3">
    <source>
        <dbReference type="Proteomes" id="UP000777440"/>
    </source>
</evidence>
<dbReference type="EMBL" id="JAEUAX010000001">
    <property type="protein sequence ID" value="MBW9108274.1"/>
    <property type="molecule type" value="Genomic_DNA"/>
</dbReference>
<gene>
    <name evidence="2" type="ORF">JNB61_00635</name>
</gene>
<keyword evidence="3" id="KW-1185">Reference proteome</keyword>
<dbReference type="PANTHER" id="PTHR10788">
    <property type="entry name" value="TREHALOSE-6-PHOSPHATE SYNTHASE"/>
    <property type="match status" value="1"/>
</dbReference>
<proteinExistence type="inferred from homology"/>
<dbReference type="Gene3D" id="3.40.50.2000">
    <property type="entry name" value="Glycogen Phosphorylase B"/>
    <property type="match status" value="2"/>
</dbReference>
<sequence length="482" mass="53738">MTEPAAPAAELVVVANRLPVDRVVDAVEGPGWRRSPGGLVTALEPVMRRADGAWVGWPGQPDIEVEPFEFEGTHLVPVALSAEEVELYYEGMSNDTFWPLYHDVIAAPRYRRLWWDAYVKVNRRFADAAAGVAAEGGTVWVQDYQLQLVPQMLREARPDLTIGYFHHIPFPAYGLYSQLPWRRQVLEGLLGADVIGFQRVADAGNFARAVRRQLRYQTKATGITVPEPDGSTRNALARAFPISIDTGSYIELAARADIRARAAEIRESLGNPKKILLGVDRLDYTKGIRHRLKAFGELLEDGRIDVEDVTLVQVASPSRERVEAYMQLRDEIELTVGRINGDHDTMGHTAIRYLHQAYPREEMVALFLAADVMLVTALRDGMNLVAKEYVASRTDNRGVLVLSEFAGAADELPSAIRINPHDIHGMKEAIMRAIEMPAAEQGRRMRALRKKVIENDVATWSRSFLDALEVARTAKRAKQAGA</sequence>
<name>A0ABS7HTX6_9MICO</name>
<organism evidence="2 3">
    <name type="scientific">Microbacterium ureisolvens</name>
    <dbReference type="NCBI Taxonomy" id="2781186"/>
    <lineage>
        <taxon>Bacteria</taxon>
        <taxon>Bacillati</taxon>
        <taxon>Actinomycetota</taxon>
        <taxon>Actinomycetes</taxon>
        <taxon>Micrococcales</taxon>
        <taxon>Microbacteriaceae</taxon>
        <taxon>Microbacterium</taxon>
    </lineage>
</organism>
<evidence type="ECO:0000256" key="1">
    <source>
        <dbReference type="ARBA" id="ARBA00008799"/>
    </source>
</evidence>
<comment type="similarity">
    <text evidence="1">Belongs to the glycosyltransferase 20 family.</text>
</comment>
<dbReference type="InterPro" id="IPR001830">
    <property type="entry name" value="Glyco_trans_20"/>
</dbReference>
<evidence type="ECO:0000313" key="2">
    <source>
        <dbReference type="EMBL" id="MBW9108274.1"/>
    </source>
</evidence>
<accession>A0ABS7HTX6</accession>
<dbReference type="SUPFAM" id="SSF53756">
    <property type="entry name" value="UDP-Glycosyltransferase/glycogen phosphorylase"/>
    <property type="match status" value="1"/>
</dbReference>
<dbReference type="RefSeq" id="WP_220287265.1">
    <property type="nucleotide sequence ID" value="NZ_JAEUAX010000001.1"/>
</dbReference>
<dbReference type="Pfam" id="PF00982">
    <property type="entry name" value="Glyco_transf_20"/>
    <property type="match status" value="1"/>
</dbReference>
<comment type="caution">
    <text evidence="2">The sequence shown here is derived from an EMBL/GenBank/DDBJ whole genome shotgun (WGS) entry which is preliminary data.</text>
</comment>
<dbReference type="PANTHER" id="PTHR10788:SF106">
    <property type="entry name" value="BCDNA.GH08860"/>
    <property type="match status" value="1"/>
</dbReference>